<dbReference type="Pfam" id="PF04515">
    <property type="entry name" value="Choline_transpo"/>
    <property type="match status" value="1"/>
</dbReference>
<reference evidence="10 11" key="1">
    <citation type="journal article" date="2019" name="Sci. Rep.">
        <title>Comparative genomics of chytrid fungi reveal insights into the obligate biotrophic and pathogenic lifestyle of Synchytrium endobioticum.</title>
        <authorList>
            <person name="van de Vossenberg B.T.L.H."/>
            <person name="Warris S."/>
            <person name="Nguyen H.D.T."/>
            <person name="van Gent-Pelzer M.P.E."/>
            <person name="Joly D.L."/>
            <person name="van de Geest H.C."/>
            <person name="Bonants P.J.M."/>
            <person name="Smith D.S."/>
            <person name="Levesque C.A."/>
            <person name="van der Lee T.A.J."/>
        </authorList>
    </citation>
    <scope>NUCLEOTIDE SEQUENCE [LARGE SCALE GENOMIC DNA]</scope>
    <source>
        <strain evidence="10 11">CBS 809.83</strain>
    </source>
</reference>
<feature type="compositionally biased region" description="Low complexity" evidence="9">
    <location>
        <begin position="40"/>
        <end position="83"/>
    </location>
</feature>
<evidence type="ECO:0000313" key="10">
    <source>
        <dbReference type="EMBL" id="TPX61697.1"/>
    </source>
</evidence>
<evidence type="ECO:0000256" key="8">
    <source>
        <dbReference type="RuleBase" id="RU368066"/>
    </source>
</evidence>
<gene>
    <name evidence="10" type="ORF">PhCBS80983_g00930</name>
</gene>
<sequence>MSYGKVDDYSNSAQNSTQNLMPQGGYQQQYGAPAYPPQGHPQHQYGQQQQQYNQYNQYQQNPQQYQPQPYAAPYNAPNYQQQNYPPPQAPPPQQGSGEKFAKTSKYKDLWAAIVFLLTMAAFAVCVVRGLTSLKFAKNNTGVTNPENNNAGNEFVVPPPADLGGILAASVGTGFVLSVLYFVAMQKFAGKLIKVSMVLNVLVLAALAAYYAYQRQFAATIIMVLILGITAFFLWSCRSRIPLAKIVLKTVTKVTGQYPATLFAGFMALVLIAIFNALWLASFAGMMQYFETNNSGNGLRYLTIVFMLFALYYASQVISNVVHVTVSGLFATYYFMGQPGGPQGKVTIPIKNPTAASAKRALTTSFGSICFGSLVIAILQTIRAMLRMASQEAAQDGNVVGALCAACAGCCLGIIEGLIEYFNKWAFVQVAVYGKDYITAAKDTWRLCKTRGIDAIINDQLIGTVLGIGGLVVSFICGFVAFLYVRFSDNIPNNALHYAVFIILAVFLGASEFFVLSNVIDSGATATFVCLAEDPAALQRTKPELYEAIRAVYPQVAYPGV</sequence>
<dbReference type="STRING" id="109895.A0A507EE83"/>
<proteinExistence type="inferred from homology"/>
<evidence type="ECO:0000256" key="7">
    <source>
        <dbReference type="ARBA" id="ARBA00023136"/>
    </source>
</evidence>
<keyword evidence="11" id="KW-1185">Reference proteome</keyword>
<evidence type="ECO:0000256" key="3">
    <source>
        <dbReference type="ARBA" id="ARBA00007168"/>
    </source>
</evidence>
<dbReference type="AlphaFoldDB" id="A0A507EE83"/>
<dbReference type="GO" id="GO:0022857">
    <property type="term" value="F:transmembrane transporter activity"/>
    <property type="evidence" value="ECO:0007669"/>
    <property type="project" value="UniProtKB-UniRule"/>
</dbReference>
<comment type="caution">
    <text evidence="10">The sequence shown here is derived from an EMBL/GenBank/DDBJ whole genome shotgun (WGS) entry which is preliminary data.</text>
</comment>
<comment type="function">
    <text evidence="1 8">Probably involved in transport through the plasma membrane.</text>
</comment>
<dbReference type="PANTHER" id="PTHR12385:SF4">
    <property type="entry name" value="PROTEIN PNS1"/>
    <property type="match status" value="1"/>
</dbReference>
<comment type="subcellular location">
    <subcellularLocation>
        <location evidence="8">Cell membrane</location>
        <topology evidence="8">Multi-pass membrane protein</topology>
    </subcellularLocation>
    <subcellularLocation>
        <location evidence="2">Membrane</location>
        <topology evidence="2">Multi-pass membrane protein</topology>
    </subcellularLocation>
</comment>
<evidence type="ECO:0000256" key="2">
    <source>
        <dbReference type="ARBA" id="ARBA00004141"/>
    </source>
</evidence>
<accession>A0A507EE83</accession>
<keyword evidence="7 8" id="KW-0472">Membrane</keyword>
<keyword evidence="6 8" id="KW-1133">Transmembrane helix</keyword>
<evidence type="ECO:0000256" key="5">
    <source>
        <dbReference type="ARBA" id="ARBA00022692"/>
    </source>
</evidence>
<keyword evidence="5 8" id="KW-0812">Transmembrane</keyword>
<protein>
    <recommendedName>
        <fullName evidence="4 8">Protein PNS1</fullName>
    </recommendedName>
</protein>
<evidence type="ECO:0000313" key="11">
    <source>
        <dbReference type="Proteomes" id="UP000318582"/>
    </source>
</evidence>
<feature type="transmembrane region" description="Helical" evidence="8">
    <location>
        <begin position="218"/>
        <end position="236"/>
    </location>
</feature>
<dbReference type="EMBL" id="QEAQ01000006">
    <property type="protein sequence ID" value="TPX61697.1"/>
    <property type="molecule type" value="Genomic_DNA"/>
</dbReference>
<name>A0A507EE83_9FUNG</name>
<feature type="compositionally biased region" description="Low complexity" evidence="9">
    <location>
        <begin position="22"/>
        <end position="33"/>
    </location>
</feature>
<feature type="transmembrane region" description="Helical" evidence="8">
    <location>
        <begin position="194"/>
        <end position="212"/>
    </location>
</feature>
<feature type="compositionally biased region" description="Pro residues" evidence="9">
    <location>
        <begin position="84"/>
        <end position="93"/>
    </location>
</feature>
<evidence type="ECO:0000256" key="4">
    <source>
        <dbReference type="ARBA" id="ARBA00015388"/>
    </source>
</evidence>
<feature type="transmembrane region" description="Helical" evidence="8">
    <location>
        <begin position="495"/>
        <end position="515"/>
    </location>
</feature>
<dbReference type="InterPro" id="IPR007603">
    <property type="entry name" value="Choline_transptr-like"/>
</dbReference>
<feature type="transmembrane region" description="Helical" evidence="8">
    <location>
        <begin position="297"/>
        <end position="313"/>
    </location>
</feature>
<feature type="compositionally biased region" description="Polar residues" evidence="9">
    <location>
        <begin position="9"/>
        <end position="21"/>
    </location>
</feature>
<feature type="transmembrane region" description="Helical" evidence="8">
    <location>
        <begin position="162"/>
        <end position="182"/>
    </location>
</feature>
<comment type="similarity">
    <text evidence="3 8">Belongs to the CTL (choline transporter-like) family.</text>
</comment>
<evidence type="ECO:0000256" key="1">
    <source>
        <dbReference type="ARBA" id="ARBA00002957"/>
    </source>
</evidence>
<feature type="transmembrane region" description="Helical" evidence="8">
    <location>
        <begin position="460"/>
        <end position="483"/>
    </location>
</feature>
<feature type="region of interest" description="Disordered" evidence="9">
    <location>
        <begin position="1"/>
        <end position="100"/>
    </location>
</feature>
<dbReference type="GO" id="GO:0005886">
    <property type="term" value="C:plasma membrane"/>
    <property type="evidence" value="ECO:0007669"/>
    <property type="project" value="UniProtKB-SubCell"/>
</dbReference>
<feature type="transmembrane region" description="Helical" evidence="8">
    <location>
        <begin position="257"/>
        <end position="277"/>
    </location>
</feature>
<organism evidence="10 11">
    <name type="scientific">Powellomyces hirtus</name>
    <dbReference type="NCBI Taxonomy" id="109895"/>
    <lineage>
        <taxon>Eukaryota</taxon>
        <taxon>Fungi</taxon>
        <taxon>Fungi incertae sedis</taxon>
        <taxon>Chytridiomycota</taxon>
        <taxon>Chytridiomycota incertae sedis</taxon>
        <taxon>Chytridiomycetes</taxon>
        <taxon>Spizellomycetales</taxon>
        <taxon>Powellomycetaceae</taxon>
        <taxon>Powellomyces</taxon>
    </lineage>
</organism>
<dbReference type="Proteomes" id="UP000318582">
    <property type="component" value="Unassembled WGS sequence"/>
</dbReference>
<dbReference type="PANTHER" id="PTHR12385">
    <property type="entry name" value="CHOLINE TRANSPORTER-LIKE (SLC FAMILY 44)"/>
    <property type="match status" value="1"/>
</dbReference>
<evidence type="ECO:0000256" key="6">
    <source>
        <dbReference type="ARBA" id="ARBA00022989"/>
    </source>
</evidence>
<evidence type="ECO:0000256" key="9">
    <source>
        <dbReference type="SAM" id="MobiDB-lite"/>
    </source>
</evidence>
<feature type="transmembrane region" description="Helical" evidence="8">
    <location>
        <begin position="360"/>
        <end position="378"/>
    </location>
</feature>
<feature type="transmembrane region" description="Helical" evidence="8">
    <location>
        <begin position="109"/>
        <end position="130"/>
    </location>
</feature>